<feature type="compositionally biased region" description="Polar residues" evidence="3">
    <location>
        <begin position="92"/>
        <end position="124"/>
    </location>
</feature>
<comment type="caution">
    <text evidence="4">The sequence shown here is derived from an EMBL/GenBank/DDBJ whole genome shotgun (WGS) entry which is preliminary data.</text>
</comment>
<dbReference type="Gene3D" id="2.20.200.10">
    <property type="entry name" value="Outer membrane efflux proteins (OEP)"/>
    <property type="match status" value="1"/>
</dbReference>
<proteinExistence type="inferred from homology"/>
<feature type="coiled-coil region" evidence="2">
    <location>
        <begin position="502"/>
        <end position="529"/>
    </location>
</feature>
<dbReference type="GO" id="GO:0015562">
    <property type="term" value="F:efflux transmembrane transporter activity"/>
    <property type="evidence" value="ECO:0007669"/>
    <property type="project" value="InterPro"/>
</dbReference>
<dbReference type="AlphaFoldDB" id="A0A5C6CPP3"/>
<dbReference type="Pfam" id="PF02321">
    <property type="entry name" value="OEP"/>
    <property type="match status" value="2"/>
</dbReference>
<evidence type="ECO:0000256" key="3">
    <source>
        <dbReference type="SAM" id="MobiDB-lite"/>
    </source>
</evidence>
<dbReference type="Gene3D" id="1.20.1600.10">
    <property type="entry name" value="Outer membrane efflux proteins (OEP)"/>
    <property type="match status" value="1"/>
</dbReference>
<dbReference type="PANTHER" id="PTHR30203">
    <property type="entry name" value="OUTER MEMBRANE CATION EFFLUX PROTEIN"/>
    <property type="match status" value="1"/>
</dbReference>
<dbReference type="Proteomes" id="UP000318437">
    <property type="component" value="Unassembled WGS sequence"/>
</dbReference>
<dbReference type="EMBL" id="SJPS01000005">
    <property type="protein sequence ID" value="TWU24719.1"/>
    <property type="molecule type" value="Genomic_DNA"/>
</dbReference>
<evidence type="ECO:0000313" key="4">
    <source>
        <dbReference type="EMBL" id="TWU24719.1"/>
    </source>
</evidence>
<feature type="region of interest" description="Disordered" evidence="3">
    <location>
        <begin position="596"/>
        <end position="654"/>
    </location>
</feature>
<evidence type="ECO:0000256" key="2">
    <source>
        <dbReference type="SAM" id="Coils"/>
    </source>
</evidence>
<sequence length="654" mass="71765">MNHLAKYSNAKRKNRLLSTAIIVSALLVLPGCGIPPLRRADCGAPLPHTFSRFWTMQNVATGSEADADNSGVQSASFVSETESELKPIPSADTATSRDSGATSAETLPSYPKSETASEDAQQPSPEELPPSFDSDTTSLLELPDSCENSAQLSFCQFFDDPVLTSLIHQALAGNQELKILTEDIRIASNEVRGRRGELFPFFGWGTRAGLEKPSLFTPQGAVEAQLEVLPGKGFPDPLPNFLVATDITWEVDIWRRLRNARDAATLRYLGSANGRNYIVTRLVAEVAENYYELLALDNQMLTLDRTIEIQQKSLELAKAMKAAARGTELAVQRFQAEVSKNQSEKLIIQQRIVEVENKINFTLGRYPQPVERISTDYINLNLHALRVGVPSQLLRYRADIREAEREVAAAGLDVRVARARFFPSLILSAGAGYEAFNTRYLFSSPDSLIYGVAGNLVGPLINKSAIRADYMTANAMQLQAIYNYQRTVLNAYTEVVNRISKVENYAKSIEAKKQQLASLESSVESATKLFQTARGEYLDVLLSQRDMMEARMILIETKQQQLSAIVNAYQALGGGMMPNAINLFAGACPAYVVSSSPQPEAIPTIPEPTPDPIPELRQSDLDDSQAADERSPQLLPPAEPLAESGPLLNHSVAI</sequence>
<dbReference type="SUPFAM" id="SSF56954">
    <property type="entry name" value="Outer membrane efflux proteins (OEP)"/>
    <property type="match status" value="1"/>
</dbReference>
<name>A0A5C6CPP3_9BACT</name>
<dbReference type="InterPro" id="IPR010131">
    <property type="entry name" value="MdtP/NodT-like"/>
</dbReference>
<feature type="coiled-coil region" evidence="2">
    <location>
        <begin position="393"/>
        <end position="420"/>
    </location>
</feature>
<feature type="region of interest" description="Disordered" evidence="3">
    <location>
        <begin position="64"/>
        <end position="140"/>
    </location>
</feature>
<accession>A0A5C6CPP3</accession>
<evidence type="ECO:0000256" key="1">
    <source>
        <dbReference type="ARBA" id="ARBA00007613"/>
    </source>
</evidence>
<dbReference type="InterPro" id="IPR003423">
    <property type="entry name" value="OMP_efflux"/>
</dbReference>
<keyword evidence="2" id="KW-0175">Coiled coil</keyword>
<organism evidence="4 5">
    <name type="scientific">Bythopirellula polymerisocia</name>
    <dbReference type="NCBI Taxonomy" id="2528003"/>
    <lineage>
        <taxon>Bacteria</taxon>
        <taxon>Pseudomonadati</taxon>
        <taxon>Planctomycetota</taxon>
        <taxon>Planctomycetia</taxon>
        <taxon>Pirellulales</taxon>
        <taxon>Lacipirellulaceae</taxon>
        <taxon>Bythopirellula</taxon>
    </lineage>
</organism>
<gene>
    <name evidence="4" type="primary">oprM_2</name>
    <name evidence="4" type="ORF">Pla144_36050</name>
</gene>
<feature type="compositionally biased region" description="Polar residues" evidence="3">
    <location>
        <begin position="70"/>
        <end position="80"/>
    </location>
</feature>
<protein>
    <submittedName>
        <fullName evidence="4">Outer membrane protein OprM</fullName>
    </submittedName>
</protein>
<evidence type="ECO:0000313" key="5">
    <source>
        <dbReference type="Proteomes" id="UP000318437"/>
    </source>
</evidence>
<reference evidence="4 5" key="1">
    <citation type="submission" date="2019-02" db="EMBL/GenBank/DDBJ databases">
        <title>Deep-cultivation of Planctomycetes and their phenomic and genomic characterization uncovers novel biology.</title>
        <authorList>
            <person name="Wiegand S."/>
            <person name="Jogler M."/>
            <person name="Boedeker C."/>
            <person name="Pinto D."/>
            <person name="Vollmers J."/>
            <person name="Rivas-Marin E."/>
            <person name="Kohn T."/>
            <person name="Peeters S.H."/>
            <person name="Heuer A."/>
            <person name="Rast P."/>
            <person name="Oberbeckmann S."/>
            <person name="Bunk B."/>
            <person name="Jeske O."/>
            <person name="Meyerdierks A."/>
            <person name="Storesund J.E."/>
            <person name="Kallscheuer N."/>
            <person name="Luecker S."/>
            <person name="Lage O.M."/>
            <person name="Pohl T."/>
            <person name="Merkel B.J."/>
            <person name="Hornburger P."/>
            <person name="Mueller R.-W."/>
            <person name="Bruemmer F."/>
            <person name="Labrenz M."/>
            <person name="Spormann A.M."/>
            <person name="Op Den Camp H."/>
            <person name="Overmann J."/>
            <person name="Amann R."/>
            <person name="Jetten M.S.M."/>
            <person name="Mascher T."/>
            <person name="Medema M.H."/>
            <person name="Devos D.P."/>
            <person name="Kaster A.-K."/>
            <person name="Ovreas L."/>
            <person name="Rohde M."/>
            <person name="Galperin M.Y."/>
            <person name="Jogler C."/>
        </authorList>
    </citation>
    <scope>NUCLEOTIDE SEQUENCE [LARGE SCALE GENOMIC DNA]</scope>
    <source>
        <strain evidence="4 5">Pla144</strain>
    </source>
</reference>
<keyword evidence="5" id="KW-1185">Reference proteome</keyword>
<dbReference type="PANTHER" id="PTHR30203:SF30">
    <property type="entry name" value="OUTER MEMBRANE PROTEIN-RELATED"/>
    <property type="match status" value="1"/>
</dbReference>
<comment type="similarity">
    <text evidence="1">Belongs to the outer membrane factor (OMF) (TC 1.B.17) family.</text>
</comment>